<dbReference type="GO" id="GO:0016757">
    <property type="term" value="F:glycosyltransferase activity"/>
    <property type="evidence" value="ECO:0007669"/>
    <property type="project" value="UniProtKB-KW"/>
</dbReference>
<dbReference type="PANTHER" id="PTHR12526">
    <property type="entry name" value="GLYCOSYLTRANSFERASE"/>
    <property type="match status" value="1"/>
</dbReference>
<protein>
    <submittedName>
        <fullName evidence="3">Putative glycosyltransferase EpsD</fullName>
        <ecNumber evidence="3">2.4.-.-</ecNumber>
    </submittedName>
</protein>
<name>A0A0U5B0I6_9BACL</name>
<keyword evidence="3" id="KW-0808">Transferase</keyword>
<dbReference type="RefSeq" id="WP_096465884.1">
    <property type="nucleotide sequence ID" value="NZ_AP017312.1"/>
</dbReference>
<evidence type="ECO:0000313" key="3">
    <source>
        <dbReference type="EMBL" id="BAU28098.1"/>
    </source>
</evidence>
<evidence type="ECO:0000259" key="1">
    <source>
        <dbReference type="Pfam" id="PF00534"/>
    </source>
</evidence>
<organism evidence="3 4">
    <name type="scientific">Aneurinibacillus soli</name>
    <dbReference type="NCBI Taxonomy" id="1500254"/>
    <lineage>
        <taxon>Bacteria</taxon>
        <taxon>Bacillati</taxon>
        <taxon>Bacillota</taxon>
        <taxon>Bacilli</taxon>
        <taxon>Bacillales</taxon>
        <taxon>Paenibacillaceae</taxon>
        <taxon>Aneurinibacillus group</taxon>
        <taxon>Aneurinibacillus</taxon>
    </lineage>
</organism>
<reference evidence="3 4" key="1">
    <citation type="submission" date="2015-12" db="EMBL/GenBank/DDBJ databases">
        <title>Genome sequence of Aneurinibacillus soli.</title>
        <authorList>
            <person name="Lee J.S."/>
            <person name="Lee K.C."/>
            <person name="Kim K.K."/>
            <person name="Lee B.W."/>
        </authorList>
    </citation>
    <scope>NUCLEOTIDE SEQUENCE [LARGE SCALE GENOMIC DNA]</scope>
    <source>
        <strain evidence="3 4">CB4</strain>
    </source>
</reference>
<dbReference type="InterPro" id="IPR028098">
    <property type="entry name" value="Glyco_trans_4-like_N"/>
</dbReference>
<dbReference type="PANTHER" id="PTHR12526:SF630">
    <property type="entry name" value="GLYCOSYLTRANSFERASE"/>
    <property type="match status" value="1"/>
</dbReference>
<proteinExistence type="predicted"/>
<dbReference type="Gene3D" id="3.40.50.2000">
    <property type="entry name" value="Glycogen Phosphorylase B"/>
    <property type="match status" value="2"/>
</dbReference>
<dbReference type="InterPro" id="IPR001296">
    <property type="entry name" value="Glyco_trans_1"/>
</dbReference>
<dbReference type="EMBL" id="AP017312">
    <property type="protein sequence ID" value="BAU28098.1"/>
    <property type="molecule type" value="Genomic_DNA"/>
</dbReference>
<feature type="domain" description="Glycosyl transferase family 1" evidence="1">
    <location>
        <begin position="189"/>
        <end position="358"/>
    </location>
</feature>
<dbReference type="KEGG" id="asoc:CB4_02272"/>
<dbReference type="AlphaFoldDB" id="A0A0U5B0I6"/>
<keyword evidence="4" id="KW-1185">Reference proteome</keyword>
<dbReference type="CDD" id="cd03808">
    <property type="entry name" value="GT4_CapM-like"/>
    <property type="match status" value="1"/>
</dbReference>
<dbReference type="EC" id="2.4.-.-" evidence="3"/>
<dbReference type="OrthoDB" id="9806653at2"/>
<evidence type="ECO:0000259" key="2">
    <source>
        <dbReference type="Pfam" id="PF13477"/>
    </source>
</evidence>
<feature type="domain" description="Glycosyltransferase subfamily 4-like N-terminal" evidence="2">
    <location>
        <begin position="15"/>
        <end position="141"/>
    </location>
</feature>
<gene>
    <name evidence="3" type="primary">epsD</name>
    <name evidence="3" type="ORF">CB4_02272</name>
</gene>
<keyword evidence="3" id="KW-0328">Glycosyltransferase</keyword>
<sequence length="383" mass="44692">MKKILQVCAIDLSIEALLKPLIQALTKEGYIVHSACTDTGKFEALRQQQLTVINIPIKRKISLWSNLQSVWNLYQLIKKEKYDIVHVHTPIAAILGRIAAKLAGTPHIIYTAHGFYFHEGMSKYQYRFFYFLEKYFARYATDWLLLQSREDYELCLAESFKDKDKIIHISNGIDIFHKFNPVLIENEVKKEIREELGIEEGSIVFSFIGRFVREKGIFELIEAFHRIKQEFPFARLLMIGDSLTSERDQESYQRLKEMLNDEAIITPGFRKDIPELLAISDVFVLPSYREGLPRSIIEAMAMEKPIIATNIRGCREEVFPEENGFLVEKADVEDLYKKMVLLCTDKEKREKFGRCSRKIVEESFNEEKVINKQLSLFRRLTGE</sequence>
<dbReference type="Pfam" id="PF13477">
    <property type="entry name" value="Glyco_trans_4_2"/>
    <property type="match status" value="1"/>
</dbReference>
<accession>A0A0U5B0I6</accession>
<evidence type="ECO:0000313" key="4">
    <source>
        <dbReference type="Proteomes" id="UP000217696"/>
    </source>
</evidence>
<dbReference type="Proteomes" id="UP000217696">
    <property type="component" value="Chromosome"/>
</dbReference>
<dbReference type="SUPFAM" id="SSF53756">
    <property type="entry name" value="UDP-Glycosyltransferase/glycogen phosphorylase"/>
    <property type="match status" value="1"/>
</dbReference>
<dbReference type="Pfam" id="PF00534">
    <property type="entry name" value="Glycos_transf_1"/>
    <property type="match status" value="1"/>
</dbReference>